<dbReference type="SUPFAM" id="SSF52540">
    <property type="entry name" value="P-loop containing nucleoside triphosphate hydrolases"/>
    <property type="match status" value="1"/>
</dbReference>
<dbReference type="NCBIfam" id="TIGR00368">
    <property type="entry name" value="YifB family Mg chelatase-like AAA ATPase"/>
    <property type="match status" value="1"/>
</dbReference>
<dbReference type="InterPro" id="IPR001208">
    <property type="entry name" value="MCM_dom"/>
</dbReference>
<dbReference type="InterPro" id="IPR003593">
    <property type="entry name" value="AAA+_ATPase"/>
</dbReference>
<evidence type="ECO:0000313" key="6">
    <source>
        <dbReference type="Proteomes" id="UP000287233"/>
    </source>
</evidence>
<accession>A0A410FWH4</accession>
<dbReference type="Gene3D" id="3.30.230.10">
    <property type="match status" value="1"/>
</dbReference>
<dbReference type="SMART" id="SM00382">
    <property type="entry name" value="AAA"/>
    <property type="match status" value="1"/>
</dbReference>
<dbReference type="InterPro" id="IPR014721">
    <property type="entry name" value="Ribsml_uS5_D2-typ_fold_subgr"/>
</dbReference>
<dbReference type="GO" id="GO:0003677">
    <property type="term" value="F:DNA binding"/>
    <property type="evidence" value="ECO:0007669"/>
    <property type="project" value="InterPro"/>
</dbReference>
<dbReference type="Proteomes" id="UP000287233">
    <property type="component" value="Chromosome"/>
</dbReference>
<evidence type="ECO:0000256" key="3">
    <source>
        <dbReference type="ARBA" id="ARBA00022840"/>
    </source>
</evidence>
<keyword evidence="3" id="KW-0067">ATP-binding</keyword>
<evidence type="ECO:0000313" key="5">
    <source>
        <dbReference type="EMBL" id="QAA77332.1"/>
    </source>
</evidence>
<dbReference type="InterPro" id="IPR025158">
    <property type="entry name" value="Mg_chelat-rel_C"/>
</dbReference>
<dbReference type="InterPro" id="IPR027417">
    <property type="entry name" value="P-loop_NTPase"/>
</dbReference>
<keyword evidence="2" id="KW-0547">Nucleotide-binding</keyword>
<dbReference type="Gene3D" id="3.40.50.300">
    <property type="entry name" value="P-loop containing nucleotide triphosphate hydrolases"/>
    <property type="match status" value="1"/>
</dbReference>
<evidence type="ECO:0000256" key="1">
    <source>
        <dbReference type="ARBA" id="ARBA00006354"/>
    </source>
</evidence>
<protein>
    <submittedName>
        <fullName evidence="5">MG(2+) CHELATASE FAMILY PROTEIN / ComM-related protein</fullName>
    </submittedName>
</protein>
<sequence length="507" mass="53898">MFAQVLSAAPYGVDARLIEVQCDVGPGLPGFAIVGLPEKEVSEARERVRSAIRNAGLAFPQLRVTANLAPADVRKEGAGFDLALAVTVLVATGQLEGQATAGTVFLGELALDGGLRPVRGMVAMALAARQAGVQRAVVAASSAAEAALVDGLAVYPVSTLGEAVAFLRGERSVAPAPRVVPPADMPDWIDLSLVRGQEHARRAMEIAAAGAHHLLMVGPPGAGKSLLAQCLPGILPPLTFDEALEVTRIHSVAGLLSPERPLLQWRPFRSPHHTVSYAGMVGGGHGVPSPGEITLAHHGVLFLDELPEFDRKVLEALRQPLEERRITVVRAGIAVTFPASFMLVGAMNPCPCGYLGDPLRPCRCRPHEVASYRKRLSGPFLDRVDLFVQVPRLSRDELLGEGGGEASEAVRKRIAHAREVQRRRFGAATRTNAEIGPREARRSCRIGPEAKALLGRAVDHFALTGRGYVRTLKVALTIADLAGSATIEPEHVAEALQYRAFPEEGTA</sequence>
<feature type="domain" description="MCM C-terminal AAA(+) ATPase" evidence="4">
    <location>
        <begin position="291"/>
        <end position="390"/>
    </location>
</feature>
<gene>
    <name evidence="5" type="ORF">BIP78_1566</name>
</gene>
<dbReference type="PANTHER" id="PTHR32039">
    <property type="entry name" value="MAGNESIUM-CHELATASE SUBUNIT CHLI"/>
    <property type="match status" value="1"/>
</dbReference>
<dbReference type="GO" id="GO:0005524">
    <property type="term" value="F:ATP binding"/>
    <property type="evidence" value="ECO:0007669"/>
    <property type="project" value="UniProtKB-KW"/>
</dbReference>
<dbReference type="Pfam" id="PF01078">
    <property type="entry name" value="Mg_chelatase"/>
    <property type="match status" value="1"/>
</dbReference>
<dbReference type="Pfam" id="PF13541">
    <property type="entry name" value="ChlI"/>
    <property type="match status" value="1"/>
</dbReference>
<dbReference type="AlphaFoldDB" id="A0A410FWH4"/>
<dbReference type="SUPFAM" id="SSF54211">
    <property type="entry name" value="Ribosomal protein S5 domain 2-like"/>
    <property type="match status" value="1"/>
</dbReference>
<dbReference type="InterPro" id="IPR020568">
    <property type="entry name" value="Ribosomal_Su5_D2-typ_SF"/>
</dbReference>
<dbReference type="InterPro" id="IPR004482">
    <property type="entry name" value="Mg_chelat-rel"/>
</dbReference>
<dbReference type="EMBL" id="CP034928">
    <property type="protein sequence ID" value="QAA77332.1"/>
    <property type="molecule type" value="Genomic_DNA"/>
</dbReference>
<evidence type="ECO:0000259" key="4">
    <source>
        <dbReference type="PROSITE" id="PS50051"/>
    </source>
</evidence>
<dbReference type="KEGG" id="bih:BIP78_1566"/>
<reference evidence="6" key="1">
    <citation type="submission" date="2018-12" db="EMBL/GenBank/DDBJ databases">
        <title>Complete genome sequence of an uncultured bacterium of the candidate phylum Bipolaricaulota.</title>
        <authorList>
            <person name="Kadnikov V.V."/>
            <person name="Mardanov A.V."/>
            <person name="Beletsky A.V."/>
            <person name="Frank Y.A."/>
            <person name="Karnachuk O.V."/>
            <person name="Ravin N.V."/>
        </authorList>
    </citation>
    <scope>NUCLEOTIDE SEQUENCE [LARGE SCALE GENOMIC DNA]</scope>
</reference>
<comment type="similarity">
    <text evidence="1">Belongs to the Mg-chelatase subunits D/I family. ComM subfamily.</text>
</comment>
<dbReference type="InterPro" id="IPR000523">
    <property type="entry name" value="Mg_chelatse_chII-like_cat_dom"/>
</dbReference>
<dbReference type="PANTHER" id="PTHR32039:SF7">
    <property type="entry name" value="COMPETENCE PROTEIN COMM"/>
    <property type="match status" value="1"/>
</dbReference>
<dbReference type="PROSITE" id="PS50051">
    <property type="entry name" value="MCM_2"/>
    <property type="match status" value="1"/>
</dbReference>
<dbReference type="InterPro" id="IPR045006">
    <property type="entry name" value="CHLI-like"/>
</dbReference>
<evidence type="ECO:0000256" key="2">
    <source>
        <dbReference type="ARBA" id="ARBA00022741"/>
    </source>
</evidence>
<organism evidence="5 6">
    <name type="scientific">Bipolaricaulis sibiricus</name>
    <dbReference type="NCBI Taxonomy" id="2501609"/>
    <lineage>
        <taxon>Bacteria</taxon>
        <taxon>Candidatus Bipolaricaulota</taxon>
        <taxon>Candidatus Bipolaricaulia</taxon>
        <taxon>Candidatus Bipolaricaulales</taxon>
        <taxon>Candidatus Bipolaricaulaceae</taxon>
        <taxon>Candidatus Bipolaricaulis</taxon>
    </lineage>
</organism>
<dbReference type="PRINTS" id="PR01657">
    <property type="entry name" value="MCMFAMILY"/>
</dbReference>
<name>A0A410FWH4_BIPS1</name>
<dbReference type="Pfam" id="PF13335">
    <property type="entry name" value="Mg_chelatase_C"/>
    <property type="match status" value="1"/>
</dbReference>
<proteinExistence type="inferred from homology"/>